<name>A0ABU8WDC3_9BURK</name>
<comment type="caution">
    <text evidence="2">The sequence shown here is derived from an EMBL/GenBank/DDBJ whole genome shotgun (WGS) entry which is preliminary data.</text>
</comment>
<dbReference type="Gene3D" id="3.30.1540.10">
    <property type="entry name" value="formyl-coa transferase, domain 3"/>
    <property type="match status" value="1"/>
</dbReference>
<accession>A0ABU8WDC3</accession>
<evidence type="ECO:0000256" key="1">
    <source>
        <dbReference type="ARBA" id="ARBA00022679"/>
    </source>
</evidence>
<proteinExistence type="predicted"/>
<gene>
    <name evidence="2" type="ORF">WKW82_02045</name>
</gene>
<dbReference type="InterPro" id="IPR044855">
    <property type="entry name" value="CoA-Trfase_III_dom3_sf"/>
</dbReference>
<dbReference type="EMBL" id="JBBKZT010000001">
    <property type="protein sequence ID" value="MEJ8845409.1"/>
    <property type="molecule type" value="Genomic_DNA"/>
</dbReference>
<protein>
    <submittedName>
        <fullName evidence="2">CoA transferase</fullName>
        <ecNumber evidence="2">2.8.3.-</ecNumber>
    </submittedName>
</protein>
<dbReference type="InterPro" id="IPR050483">
    <property type="entry name" value="CoA-transferase_III_domain"/>
</dbReference>
<dbReference type="PANTHER" id="PTHR48207:SF3">
    <property type="entry name" value="SUCCINATE--HYDROXYMETHYLGLUTARATE COA-TRANSFERASE"/>
    <property type="match status" value="1"/>
</dbReference>
<dbReference type="InterPro" id="IPR023606">
    <property type="entry name" value="CoA-Trfase_III_dom_1_sf"/>
</dbReference>
<reference evidence="2 3" key="1">
    <citation type="submission" date="2024-03" db="EMBL/GenBank/DDBJ databases">
        <title>Novel species of the genus Variovorax.</title>
        <authorList>
            <person name="Liu Q."/>
            <person name="Xin Y.-H."/>
        </authorList>
    </citation>
    <scope>NUCLEOTIDE SEQUENCE [LARGE SCALE GENOMIC DNA]</scope>
    <source>
        <strain evidence="2 3">KACC 18900</strain>
    </source>
</reference>
<dbReference type="RefSeq" id="WP_340340576.1">
    <property type="nucleotide sequence ID" value="NZ_JBBKZT010000001.1"/>
</dbReference>
<evidence type="ECO:0000313" key="3">
    <source>
        <dbReference type="Proteomes" id="UP001385892"/>
    </source>
</evidence>
<organism evidence="2 3">
    <name type="scientific">Variovorax rhizosphaerae</name>
    <dbReference type="NCBI Taxonomy" id="1836200"/>
    <lineage>
        <taxon>Bacteria</taxon>
        <taxon>Pseudomonadati</taxon>
        <taxon>Pseudomonadota</taxon>
        <taxon>Betaproteobacteria</taxon>
        <taxon>Burkholderiales</taxon>
        <taxon>Comamonadaceae</taxon>
        <taxon>Variovorax</taxon>
    </lineage>
</organism>
<dbReference type="SUPFAM" id="SSF89796">
    <property type="entry name" value="CoA-transferase family III (CaiB/BaiF)"/>
    <property type="match status" value="1"/>
</dbReference>
<evidence type="ECO:0000313" key="2">
    <source>
        <dbReference type="EMBL" id="MEJ8845409.1"/>
    </source>
</evidence>
<keyword evidence="1 2" id="KW-0808">Transferase</keyword>
<dbReference type="InterPro" id="IPR003673">
    <property type="entry name" value="CoA-Trfase_fam_III"/>
</dbReference>
<dbReference type="PANTHER" id="PTHR48207">
    <property type="entry name" value="SUCCINATE--HYDROXYMETHYLGLUTARATE COA-TRANSFERASE"/>
    <property type="match status" value="1"/>
</dbReference>
<dbReference type="EC" id="2.8.3.-" evidence="2"/>
<sequence>MSKQPTSTLPLAGLRVLAVEQYGAGPFGTSYLADLGAEIIKVENHKDGGDVGRHVGPHFFGEEDSHFFQTFNRNKRSITLDLKHPEGMAAFRKLAAGADAVLDNLRGDLPVKLGLTYAALKDVNPAIVCTHLSAYGREGSRRAWPGYDYLMQAEAGHLTLTGEPEGPPTRYGLSIIDLMTGLVAAFALLAGVTRARQTGIGLDMDTSLFDVALHNLNYPGTWFLNAGVVTGRTARSGHPSLVPSQLYRTKDGWLFIMCNKEKFWPILARELGHPEWATDPQLATFAVRLANRDRVTRLLDDALMQAPTAHWIDKLSGKVPVSPVFDVAQALENPFVHERDGVVDYAYDDGRAARMIANPIRVPGVTLPQRAAPCMGQDNDALLREAGFDDAAIAKLRDLGVIAETREAREAGEELALAEDIGHAAGP</sequence>
<dbReference type="Pfam" id="PF02515">
    <property type="entry name" value="CoA_transf_3"/>
    <property type="match status" value="1"/>
</dbReference>
<dbReference type="Proteomes" id="UP001385892">
    <property type="component" value="Unassembled WGS sequence"/>
</dbReference>
<keyword evidence="3" id="KW-1185">Reference proteome</keyword>
<dbReference type="GO" id="GO:0016740">
    <property type="term" value="F:transferase activity"/>
    <property type="evidence" value="ECO:0007669"/>
    <property type="project" value="UniProtKB-KW"/>
</dbReference>
<dbReference type="Gene3D" id="3.40.50.10540">
    <property type="entry name" value="Crotonobetainyl-coa:carnitine coa-transferase, domain 1"/>
    <property type="match status" value="1"/>
</dbReference>